<reference evidence="3" key="1">
    <citation type="submission" date="2023-10" db="EMBL/GenBank/DDBJ databases">
        <authorList>
            <person name="Chen Y."/>
            <person name="Shah S."/>
            <person name="Dougan E. K."/>
            <person name="Thang M."/>
            <person name="Chan C."/>
        </authorList>
    </citation>
    <scope>NUCLEOTIDE SEQUENCE [LARGE SCALE GENOMIC DNA]</scope>
</reference>
<feature type="transmembrane region" description="Helical" evidence="1">
    <location>
        <begin position="134"/>
        <end position="153"/>
    </location>
</feature>
<evidence type="ECO:0000313" key="3">
    <source>
        <dbReference type="EMBL" id="CAK0822405.1"/>
    </source>
</evidence>
<dbReference type="PANTHER" id="PTHR40446:SF2">
    <property type="entry name" value="N-ACETYLGLUCOSAMINE-1-PHOSPHODIESTER ALPHA-N-ACETYLGLUCOSAMINIDASE"/>
    <property type="match status" value="1"/>
</dbReference>
<keyword evidence="1" id="KW-0812">Transmembrane</keyword>
<organism evidence="3 4">
    <name type="scientific">Prorocentrum cordatum</name>
    <dbReference type="NCBI Taxonomy" id="2364126"/>
    <lineage>
        <taxon>Eukaryota</taxon>
        <taxon>Sar</taxon>
        <taxon>Alveolata</taxon>
        <taxon>Dinophyceae</taxon>
        <taxon>Prorocentrales</taxon>
        <taxon>Prorocentraceae</taxon>
        <taxon>Prorocentrum</taxon>
    </lineage>
</organism>
<protein>
    <recommendedName>
        <fullName evidence="2">Phosphodiester glycosidase domain-containing protein</fullName>
    </recommendedName>
</protein>
<keyword evidence="1" id="KW-0472">Membrane</keyword>
<sequence>MTSGRTTIGWDKNGGLILLQYDGHTGAPSWGATMNELADKMVSFGAVEAINLDGGGSTQMWKNGVQIGYSSDRATYGVLAGTYEVGCPIGEGKGNLSAFECARKVSTIICIHEAKGGVMSFLAPQQAGSGVSGLSLGTLVVGLCIGAAVGAVAHTMWSKTKGKGAELSYDGSE</sequence>
<dbReference type="Proteomes" id="UP001189429">
    <property type="component" value="Unassembled WGS sequence"/>
</dbReference>
<dbReference type="InterPro" id="IPR018711">
    <property type="entry name" value="NAGPA"/>
</dbReference>
<dbReference type="PANTHER" id="PTHR40446">
    <property type="entry name" value="N-ACETYLGLUCOSAMINE-1-PHOSPHODIESTER ALPHA-N-ACETYLGLUCOSAMINIDASE"/>
    <property type="match status" value="1"/>
</dbReference>
<evidence type="ECO:0000313" key="4">
    <source>
        <dbReference type="Proteomes" id="UP001189429"/>
    </source>
</evidence>
<dbReference type="EMBL" id="CAUYUJ010007937">
    <property type="protein sequence ID" value="CAK0822405.1"/>
    <property type="molecule type" value="Genomic_DNA"/>
</dbReference>
<feature type="domain" description="Phosphodiester glycosidase" evidence="2">
    <location>
        <begin position="5"/>
        <end position="68"/>
    </location>
</feature>
<dbReference type="Pfam" id="PF09992">
    <property type="entry name" value="NAGPA"/>
    <property type="match status" value="1"/>
</dbReference>
<comment type="caution">
    <text evidence="3">The sequence shown here is derived from an EMBL/GenBank/DDBJ whole genome shotgun (WGS) entry which is preliminary data.</text>
</comment>
<accession>A0ABN9RZ22</accession>
<proteinExistence type="predicted"/>
<name>A0ABN9RZ22_9DINO</name>
<evidence type="ECO:0000259" key="2">
    <source>
        <dbReference type="Pfam" id="PF09992"/>
    </source>
</evidence>
<gene>
    <name evidence="3" type="ORF">PCOR1329_LOCUS23449</name>
</gene>
<keyword evidence="1" id="KW-1133">Transmembrane helix</keyword>
<keyword evidence="4" id="KW-1185">Reference proteome</keyword>
<evidence type="ECO:0000256" key="1">
    <source>
        <dbReference type="SAM" id="Phobius"/>
    </source>
</evidence>